<dbReference type="Proteomes" id="UP000009183">
    <property type="component" value="Chromosome 1"/>
</dbReference>
<evidence type="ECO:0000313" key="1">
    <source>
        <dbReference type="EMBL" id="CCB51278.1"/>
    </source>
</evidence>
<name>F6HG85_VITVI</name>
<keyword evidence="2" id="KW-1185">Reference proteome</keyword>
<reference evidence="2" key="1">
    <citation type="journal article" date="2007" name="Nature">
        <title>The grapevine genome sequence suggests ancestral hexaploidization in major angiosperm phyla.</title>
        <authorList>
            <consortium name="The French-Italian Public Consortium for Grapevine Genome Characterization."/>
            <person name="Jaillon O."/>
            <person name="Aury J.-M."/>
            <person name="Noel B."/>
            <person name="Policriti A."/>
            <person name="Clepet C."/>
            <person name="Casagrande A."/>
            <person name="Choisne N."/>
            <person name="Aubourg S."/>
            <person name="Vitulo N."/>
            <person name="Jubin C."/>
            <person name="Vezzi A."/>
            <person name="Legeai F."/>
            <person name="Hugueney P."/>
            <person name="Dasilva C."/>
            <person name="Horner D."/>
            <person name="Mica E."/>
            <person name="Jublot D."/>
            <person name="Poulain J."/>
            <person name="Bruyere C."/>
            <person name="Billault A."/>
            <person name="Segurens B."/>
            <person name="Gouyvenoux M."/>
            <person name="Ugarte E."/>
            <person name="Cattonaro F."/>
            <person name="Anthouard V."/>
            <person name="Vico V."/>
            <person name="Del Fabbro C."/>
            <person name="Alaux M."/>
            <person name="Di Gaspero G."/>
            <person name="Dumas V."/>
            <person name="Felice N."/>
            <person name="Paillard S."/>
            <person name="Juman I."/>
            <person name="Moroldo M."/>
            <person name="Scalabrin S."/>
            <person name="Canaguier A."/>
            <person name="Le Clainche I."/>
            <person name="Malacrida G."/>
            <person name="Durand E."/>
            <person name="Pesole G."/>
            <person name="Laucou V."/>
            <person name="Chatelet P."/>
            <person name="Merdinoglu D."/>
            <person name="Delledonne M."/>
            <person name="Pezzotti M."/>
            <person name="Lecharny A."/>
            <person name="Scarpelli C."/>
            <person name="Artiguenave F."/>
            <person name="Pe M.E."/>
            <person name="Valle G."/>
            <person name="Morgante M."/>
            <person name="Caboche M."/>
            <person name="Adam-Blondon A.-F."/>
            <person name="Weissenbach J."/>
            <person name="Quetier F."/>
            <person name="Wincker P."/>
        </authorList>
    </citation>
    <scope>NUCLEOTIDE SEQUENCE [LARGE SCALE GENOMIC DNA]</scope>
    <source>
        <strain evidence="2">cv. Pinot noir / PN40024</strain>
    </source>
</reference>
<proteinExistence type="predicted"/>
<dbReference type="STRING" id="29760.F6HG85"/>
<sequence length="59" mass="6584">MYALDVNLCPRRLYQLESERMSTQIAIQILAKTLHGNASSRFQPLSLCNSKMSANGGRV</sequence>
<dbReference type="AlphaFoldDB" id="F6HG85"/>
<organism evidence="1 2">
    <name type="scientific">Vitis vinifera</name>
    <name type="common">Grape</name>
    <dbReference type="NCBI Taxonomy" id="29760"/>
    <lineage>
        <taxon>Eukaryota</taxon>
        <taxon>Viridiplantae</taxon>
        <taxon>Streptophyta</taxon>
        <taxon>Embryophyta</taxon>
        <taxon>Tracheophyta</taxon>
        <taxon>Spermatophyta</taxon>
        <taxon>Magnoliopsida</taxon>
        <taxon>eudicotyledons</taxon>
        <taxon>Gunneridae</taxon>
        <taxon>Pentapetalae</taxon>
        <taxon>rosids</taxon>
        <taxon>Vitales</taxon>
        <taxon>Vitaceae</taxon>
        <taxon>Viteae</taxon>
        <taxon>Vitis</taxon>
    </lineage>
</organism>
<dbReference type="InParanoid" id="F6HG85"/>
<dbReference type="HOGENOM" id="CLU_2965595_0_0_1"/>
<gene>
    <name evidence="1" type="ordered locus">VIT_01s0010g03240</name>
</gene>
<dbReference type="PaxDb" id="29760-VIT_01s0010g03240.t01"/>
<accession>F6HG85</accession>
<protein>
    <submittedName>
        <fullName evidence="1">Uncharacterized protein</fullName>
    </submittedName>
</protein>
<evidence type="ECO:0000313" key="2">
    <source>
        <dbReference type="Proteomes" id="UP000009183"/>
    </source>
</evidence>
<dbReference type="EMBL" id="FN595754">
    <property type="protein sequence ID" value="CCB51278.1"/>
    <property type="molecule type" value="Genomic_DNA"/>
</dbReference>